<evidence type="ECO:0000256" key="2">
    <source>
        <dbReference type="ARBA" id="ARBA00023015"/>
    </source>
</evidence>
<dbReference type="Gene3D" id="2.20.25.80">
    <property type="entry name" value="WRKY domain"/>
    <property type="match status" value="1"/>
</dbReference>
<evidence type="ECO:0000313" key="9">
    <source>
        <dbReference type="Proteomes" id="UP000002051"/>
    </source>
</evidence>
<dbReference type="HOGENOM" id="CLU_3071706_0_0_1"/>
<dbReference type="InterPro" id="IPR036576">
    <property type="entry name" value="WRKY_dom_sf"/>
</dbReference>
<keyword evidence="5" id="KW-0539">Nucleus</keyword>
<dbReference type="Pfam" id="PF03106">
    <property type="entry name" value="WRKY"/>
    <property type="match status" value="1"/>
</dbReference>
<evidence type="ECO:0000259" key="6">
    <source>
        <dbReference type="PROSITE" id="PS50811"/>
    </source>
</evidence>
<dbReference type="Proteomes" id="UP000002051">
    <property type="component" value="Chromosome 4"/>
</dbReference>
<protein>
    <submittedName>
        <fullName evidence="7">WRKY family transcription factor</fullName>
    </submittedName>
</protein>
<dbReference type="EnsemblPlants" id="AES88295">
    <property type="protein sequence ID" value="AES88295"/>
    <property type="gene ID" value="MTR_4g052030"/>
</dbReference>
<dbReference type="InterPro" id="IPR003657">
    <property type="entry name" value="WRKY_dom"/>
</dbReference>
<keyword evidence="9" id="KW-1185">Reference proteome</keyword>
<reference evidence="7 9" key="1">
    <citation type="journal article" date="2011" name="Nature">
        <title>The Medicago genome provides insight into the evolution of rhizobial symbioses.</title>
        <authorList>
            <person name="Young N.D."/>
            <person name="Debelle F."/>
            <person name="Oldroyd G.E."/>
            <person name="Geurts R."/>
            <person name="Cannon S.B."/>
            <person name="Udvardi M.K."/>
            <person name="Benedito V.A."/>
            <person name="Mayer K.F."/>
            <person name="Gouzy J."/>
            <person name="Schoof H."/>
            <person name="Van de Peer Y."/>
            <person name="Proost S."/>
            <person name="Cook D.R."/>
            <person name="Meyers B.C."/>
            <person name="Spannagl M."/>
            <person name="Cheung F."/>
            <person name="De Mita S."/>
            <person name="Krishnakumar V."/>
            <person name="Gundlach H."/>
            <person name="Zhou S."/>
            <person name="Mudge J."/>
            <person name="Bharti A.K."/>
            <person name="Murray J.D."/>
            <person name="Naoumkina M.A."/>
            <person name="Rosen B."/>
            <person name="Silverstein K.A."/>
            <person name="Tang H."/>
            <person name="Rombauts S."/>
            <person name="Zhao P.X."/>
            <person name="Zhou P."/>
            <person name="Barbe V."/>
            <person name="Bardou P."/>
            <person name="Bechner M."/>
            <person name="Bellec A."/>
            <person name="Berger A."/>
            <person name="Berges H."/>
            <person name="Bidwell S."/>
            <person name="Bisseling T."/>
            <person name="Choisne N."/>
            <person name="Couloux A."/>
            <person name="Denny R."/>
            <person name="Deshpande S."/>
            <person name="Dai X."/>
            <person name="Doyle J.J."/>
            <person name="Dudez A.M."/>
            <person name="Farmer A.D."/>
            <person name="Fouteau S."/>
            <person name="Franken C."/>
            <person name="Gibelin C."/>
            <person name="Gish J."/>
            <person name="Goldstein S."/>
            <person name="Gonzalez A.J."/>
            <person name="Green P.J."/>
            <person name="Hallab A."/>
            <person name="Hartog M."/>
            <person name="Hua A."/>
            <person name="Humphray S.J."/>
            <person name="Jeong D.H."/>
            <person name="Jing Y."/>
            <person name="Jocker A."/>
            <person name="Kenton S.M."/>
            <person name="Kim D.J."/>
            <person name="Klee K."/>
            <person name="Lai H."/>
            <person name="Lang C."/>
            <person name="Lin S."/>
            <person name="Macmil S.L."/>
            <person name="Magdelenat G."/>
            <person name="Matthews L."/>
            <person name="McCorrison J."/>
            <person name="Monaghan E.L."/>
            <person name="Mun J.H."/>
            <person name="Najar F.Z."/>
            <person name="Nicholson C."/>
            <person name="Noirot C."/>
            <person name="O'Bleness M."/>
            <person name="Paule C.R."/>
            <person name="Poulain J."/>
            <person name="Prion F."/>
            <person name="Qin B."/>
            <person name="Qu C."/>
            <person name="Retzel E.F."/>
            <person name="Riddle C."/>
            <person name="Sallet E."/>
            <person name="Samain S."/>
            <person name="Samson N."/>
            <person name="Sanders I."/>
            <person name="Saurat O."/>
            <person name="Scarpelli C."/>
            <person name="Schiex T."/>
            <person name="Segurens B."/>
            <person name="Severin A.J."/>
            <person name="Sherrier D.J."/>
            <person name="Shi R."/>
            <person name="Sims S."/>
            <person name="Singer S.R."/>
            <person name="Sinharoy S."/>
            <person name="Sterck L."/>
            <person name="Viollet A."/>
            <person name="Wang B.B."/>
            <person name="Wang K."/>
            <person name="Wang M."/>
            <person name="Wang X."/>
            <person name="Warfsmann J."/>
            <person name="Weissenbach J."/>
            <person name="White D.D."/>
            <person name="White J.D."/>
            <person name="Wiley G.B."/>
            <person name="Wincker P."/>
            <person name="Xing Y."/>
            <person name="Yang L."/>
            <person name="Yao Z."/>
            <person name="Ying F."/>
            <person name="Zhai J."/>
            <person name="Zhou L."/>
            <person name="Zuber A."/>
            <person name="Denarie J."/>
            <person name="Dixon R.A."/>
            <person name="May G.D."/>
            <person name="Schwartz D.C."/>
            <person name="Rogers J."/>
            <person name="Quetier F."/>
            <person name="Town C.D."/>
            <person name="Roe B.A."/>
        </authorList>
    </citation>
    <scope>NUCLEOTIDE SEQUENCE [LARGE SCALE GENOMIC DNA]</scope>
    <source>
        <strain evidence="7">A17</strain>
        <strain evidence="8 9">cv. Jemalong A17</strain>
    </source>
</reference>
<name>G7JH99_MEDTR</name>
<dbReference type="SMART" id="SM00774">
    <property type="entry name" value="WRKY"/>
    <property type="match status" value="1"/>
</dbReference>
<dbReference type="GO" id="GO:0003700">
    <property type="term" value="F:DNA-binding transcription factor activity"/>
    <property type="evidence" value="ECO:0007669"/>
    <property type="project" value="InterPro"/>
</dbReference>
<feature type="domain" description="WRKY" evidence="6">
    <location>
        <begin position="1"/>
        <end position="50"/>
    </location>
</feature>
<evidence type="ECO:0000256" key="4">
    <source>
        <dbReference type="ARBA" id="ARBA00023163"/>
    </source>
</evidence>
<keyword evidence="2" id="KW-0805">Transcription regulation</keyword>
<dbReference type="PaxDb" id="3880-AES88295"/>
<dbReference type="GO" id="GO:0043565">
    <property type="term" value="F:sequence-specific DNA binding"/>
    <property type="evidence" value="ECO:0007669"/>
    <property type="project" value="InterPro"/>
</dbReference>
<keyword evidence="4" id="KW-0804">Transcription</keyword>
<evidence type="ECO:0000256" key="1">
    <source>
        <dbReference type="ARBA" id="ARBA00004123"/>
    </source>
</evidence>
<sequence>MNFQKTYWAWRKYGYYKCSTQVDCPASRKVEKCKTQENTYIVTYEGEHNHANL</sequence>
<dbReference type="EMBL" id="CM001220">
    <property type="protein sequence ID" value="AES88295.1"/>
    <property type="molecule type" value="Genomic_DNA"/>
</dbReference>
<dbReference type="SUPFAM" id="SSF118290">
    <property type="entry name" value="WRKY DNA-binding domain"/>
    <property type="match status" value="1"/>
</dbReference>
<proteinExistence type="predicted"/>
<keyword evidence="3" id="KW-0238">DNA-binding</keyword>
<reference evidence="7 9" key="2">
    <citation type="journal article" date="2014" name="BMC Genomics">
        <title>An improved genome release (version Mt4.0) for the model legume Medicago truncatula.</title>
        <authorList>
            <person name="Tang H."/>
            <person name="Krishnakumar V."/>
            <person name="Bidwell S."/>
            <person name="Rosen B."/>
            <person name="Chan A."/>
            <person name="Zhou S."/>
            <person name="Gentzbittel L."/>
            <person name="Childs K.L."/>
            <person name="Yandell M."/>
            <person name="Gundlach H."/>
            <person name="Mayer K.F."/>
            <person name="Schwartz D.C."/>
            <person name="Town C.D."/>
        </authorList>
    </citation>
    <scope>GENOME REANNOTATION</scope>
    <source>
        <strain evidence="8 9">cv. Jemalong A17</strain>
    </source>
</reference>
<dbReference type="PROSITE" id="PS50811">
    <property type="entry name" value="WRKY"/>
    <property type="match status" value="1"/>
</dbReference>
<evidence type="ECO:0000256" key="3">
    <source>
        <dbReference type="ARBA" id="ARBA00023125"/>
    </source>
</evidence>
<accession>G7JH99</accession>
<comment type="subcellular location">
    <subcellularLocation>
        <location evidence="1">Nucleus</location>
    </subcellularLocation>
</comment>
<reference evidence="8" key="3">
    <citation type="submission" date="2015-04" db="UniProtKB">
        <authorList>
            <consortium name="EnsemblPlants"/>
        </authorList>
    </citation>
    <scope>IDENTIFICATION</scope>
    <source>
        <strain evidence="8">cv. Jemalong A17</strain>
    </source>
</reference>
<dbReference type="STRING" id="3880.G7JH99"/>
<dbReference type="AlphaFoldDB" id="G7JH99"/>
<gene>
    <name evidence="7" type="ordered locus">MTR_4g052030</name>
</gene>
<evidence type="ECO:0000313" key="8">
    <source>
        <dbReference type="EnsemblPlants" id="AES88295"/>
    </source>
</evidence>
<organism evidence="7 9">
    <name type="scientific">Medicago truncatula</name>
    <name type="common">Barrel medic</name>
    <name type="synonym">Medicago tribuloides</name>
    <dbReference type="NCBI Taxonomy" id="3880"/>
    <lineage>
        <taxon>Eukaryota</taxon>
        <taxon>Viridiplantae</taxon>
        <taxon>Streptophyta</taxon>
        <taxon>Embryophyta</taxon>
        <taxon>Tracheophyta</taxon>
        <taxon>Spermatophyta</taxon>
        <taxon>Magnoliopsida</taxon>
        <taxon>eudicotyledons</taxon>
        <taxon>Gunneridae</taxon>
        <taxon>Pentapetalae</taxon>
        <taxon>rosids</taxon>
        <taxon>fabids</taxon>
        <taxon>Fabales</taxon>
        <taxon>Fabaceae</taxon>
        <taxon>Papilionoideae</taxon>
        <taxon>50 kb inversion clade</taxon>
        <taxon>NPAAA clade</taxon>
        <taxon>Hologalegina</taxon>
        <taxon>IRL clade</taxon>
        <taxon>Trifolieae</taxon>
        <taxon>Medicago</taxon>
    </lineage>
</organism>
<evidence type="ECO:0000256" key="5">
    <source>
        <dbReference type="ARBA" id="ARBA00023242"/>
    </source>
</evidence>
<evidence type="ECO:0000313" key="7">
    <source>
        <dbReference type="EMBL" id="AES88295.1"/>
    </source>
</evidence>
<dbReference type="GO" id="GO:0005634">
    <property type="term" value="C:nucleus"/>
    <property type="evidence" value="ECO:0007669"/>
    <property type="project" value="UniProtKB-SubCell"/>
</dbReference>